<dbReference type="Proteomes" id="UP000606786">
    <property type="component" value="Unassembled WGS sequence"/>
</dbReference>
<evidence type="ECO:0000313" key="1">
    <source>
        <dbReference type="EMBL" id="CAD6993141.1"/>
    </source>
</evidence>
<dbReference type="EMBL" id="CAJHJT010000001">
    <property type="protein sequence ID" value="CAD6993141.1"/>
    <property type="molecule type" value="Genomic_DNA"/>
</dbReference>
<protein>
    <submittedName>
        <fullName evidence="1">(Mediterranean fruit fly) hypothetical protein</fullName>
    </submittedName>
</protein>
<name>A0A811U3C6_CERCA</name>
<dbReference type="AlphaFoldDB" id="A0A811U3C6"/>
<reference evidence="1" key="1">
    <citation type="submission" date="2020-11" db="EMBL/GenBank/DDBJ databases">
        <authorList>
            <person name="Whitehead M."/>
        </authorList>
    </citation>
    <scope>NUCLEOTIDE SEQUENCE</scope>
    <source>
        <strain evidence="1">EGII</strain>
    </source>
</reference>
<evidence type="ECO:0000313" key="2">
    <source>
        <dbReference type="Proteomes" id="UP000606786"/>
    </source>
</evidence>
<comment type="caution">
    <text evidence="1">The sequence shown here is derived from an EMBL/GenBank/DDBJ whole genome shotgun (WGS) entry which is preliminary data.</text>
</comment>
<feature type="non-terminal residue" evidence="1">
    <location>
        <position position="90"/>
    </location>
</feature>
<sequence length="90" mass="9863">MATTGIHKFSQVAFYTPPSTILTSFFPPTNLRLPQRLTINECGNMRHMLPTYNAGVALSIVLPARRSCSKLVAMAMTMTAAAVRLCINYA</sequence>
<keyword evidence="2" id="KW-1185">Reference proteome</keyword>
<organism evidence="1 2">
    <name type="scientific">Ceratitis capitata</name>
    <name type="common">Mediterranean fruit fly</name>
    <name type="synonym">Tephritis capitata</name>
    <dbReference type="NCBI Taxonomy" id="7213"/>
    <lineage>
        <taxon>Eukaryota</taxon>
        <taxon>Metazoa</taxon>
        <taxon>Ecdysozoa</taxon>
        <taxon>Arthropoda</taxon>
        <taxon>Hexapoda</taxon>
        <taxon>Insecta</taxon>
        <taxon>Pterygota</taxon>
        <taxon>Neoptera</taxon>
        <taxon>Endopterygota</taxon>
        <taxon>Diptera</taxon>
        <taxon>Brachycera</taxon>
        <taxon>Muscomorpha</taxon>
        <taxon>Tephritoidea</taxon>
        <taxon>Tephritidae</taxon>
        <taxon>Ceratitis</taxon>
        <taxon>Ceratitis</taxon>
    </lineage>
</organism>
<accession>A0A811U3C6</accession>
<proteinExistence type="predicted"/>
<gene>
    <name evidence="1" type="ORF">CCAP1982_LOCUS1967</name>
</gene>